<evidence type="ECO:0000256" key="1">
    <source>
        <dbReference type="SAM" id="Coils"/>
    </source>
</evidence>
<dbReference type="Proteomes" id="UP000295517">
    <property type="component" value="Chromosome"/>
</dbReference>
<reference evidence="2 3" key="1">
    <citation type="submission" date="2019-03" db="EMBL/GenBank/DDBJ databases">
        <title>Diverse conjugative elements silence natural transformation in Legionella species.</title>
        <authorList>
            <person name="Durieux I."/>
            <person name="Ginevra C."/>
            <person name="Attaiech L."/>
            <person name="Picq K."/>
            <person name="Juan P.A."/>
            <person name="Jarraud S."/>
            <person name="Charpentier X."/>
        </authorList>
    </citation>
    <scope>NUCLEOTIDE SEQUENCE [LARGE SCALE GENOMIC DNA]</scope>
    <source>
        <strain evidence="2 3">HL-0427-4011</strain>
    </source>
</reference>
<protein>
    <submittedName>
        <fullName evidence="2">Uncharacterized protein</fullName>
    </submittedName>
</protein>
<evidence type="ECO:0000313" key="2">
    <source>
        <dbReference type="EMBL" id="QBR83345.1"/>
    </source>
</evidence>
<dbReference type="AlphaFoldDB" id="A0AAX1EE19"/>
<dbReference type="EMBL" id="CP038254">
    <property type="protein sequence ID" value="QBR83345.1"/>
    <property type="molecule type" value="Genomic_DNA"/>
</dbReference>
<gene>
    <name evidence="2" type="ORF">E3983_02575</name>
</gene>
<proteinExistence type="predicted"/>
<feature type="coiled-coil region" evidence="1">
    <location>
        <begin position="267"/>
        <end position="298"/>
    </location>
</feature>
<name>A0AAX1EE19_9GAMM</name>
<dbReference type="RefSeq" id="WP_135059752.1">
    <property type="nucleotide sequence ID" value="NZ_CP038254.1"/>
</dbReference>
<keyword evidence="1" id="KW-0175">Coiled coil</keyword>
<evidence type="ECO:0000313" key="3">
    <source>
        <dbReference type="Proteomes" id="UP000295517"/>
    </source>
</evidence>
<sequence length="345" mass="40174">MSLTMEELRHRVTLTCQSLQQEAEKWLKQQADASSYMDWLQVIKADGLDAMTEMLEQYQIPVMREKVVEEIYGTVLYHSHAFQSPPYILSSDSENSVLKKLCLFINMLEKLFLLQGLLNLPLNKHHFQCLELVKVMGDNVRTELSLMDEPNETDIQDYRRRLSIAQKKLKQGMDKNTTAFHSYREEFQYATHVFANTVGELATFFAKCYVLEKDDRYATSFRYYLPWHALLIRIAAPFFGANQVYGSYPDTLVILPDAQTELVSDYENNLKAQLEHIEKDYQQCLDEAQQSLRQAENSGFFKDFTKNNSPSLSLYFLMSKSFAANNSPETRYEHEVQSDSPYNFQ</sequence>
<accession>A0AAX1EE19</accession>
<organism evidence="2 3">
    <name type="scientific">Legionella israelensis</name>
    <dbReference type="NCBI Taxonomy" id="454"/>
    <lineage>
        <taxon>Bacteria</taxon>
        <taxon>Pseudomonadati</taxon>
        <taxon>Pseudomonadota</taxon>
        <taxon>Gammaproteobacteria</taxon>
        <taxon>Legionellales</taxon>
        <taxon>Legionellaceae</taxon>
        <taxon>Legionella</taxon>
    </lineage>
</organism>